<comment type="caution">
    <text evidence="2">The sequence shown here is derived from an EMBL/GenBank/DDBJ whole genome shotgun (WGS) entry which is preliminary data.</text>
</comment>
<dbReference type="EMBL" id="VSSQ01016925">
    <property type="protein sequence ID" value="MPM58735.1"/>
    <property type="molecule type" value="Genomic_DNA"/>
</dbReference>
<evidence type="ECO:0000313" key="2">
    <source>
        <dbReference type="EMBL" id="MPM58735.1"/>
    </source>
</evidence>
<name>A0A645AZT9_9ZZZZ</name>
<feature type="compositionally biased region" description="Basic and acidic residues" evidence="1">
    <location>
        <begin position="148"/>
        <end position="181"/>
    </location>
</feature>
<proteinExistence type="predicted"/>
<organism evidence="2">
    <name type="scientific">bioreactor metagenome</name>
    <dbReference type="NCBI Taxonomy" id="1076179"/>
    <lineage>
        <taxon>unclassified sequences</taxon>
        <taxon>metagenomes</taxon>
        <taxon>ecological metagenomes</taxon>
    </lineage>
</organism>
<reference evidence="2" key="1">
    <citation type="submission" date="2019-08" db="EMBL/GenBank/DDBJ databases">
        <authorList>
            <person name="Kucharzyk K."/>
            <person name="Murdoch R.W."/>
            <person name="Higgins S."/>
            <person name="Loffler F."/>
        </authorList>
    </citation>
    <scope>NUCLEOTIDE SEQUENCE</scope>
</reference>
<feature type="compositionally biased region" description="Basic and acidic residues" evidence="1">
    <location>
        <begin position="1"/>
        <end position="22"/>
    </location>
</feature>
<feature type="compositionally biased region" description="Basic residues" evidence="1">
    <location>
        <begin position="122"/>
        <end position="138"/>
    </location>
</feature>
<protein>
    <submittedName>
        <fullName evidence="2">Uncharacterized protein</fullName>
    </submittedName>
</protein>
<feature type="region of interest" description="Disordered" evidence="1">
    <location>
        <begin position="1"/>
        <end position="181"/>
    </location>
</feature>
<evidence type="ECO:0000256" key="1">
    <source>
        <dbReference type="SAM" id="MobiDB-lite"/>
    </source>
</evidence>
<gene>
    <name evidence="2" type="ORF">SDC9_105568</name>
</gene>
<sequence>MTQHRFQDDADRHRQPRDQREQHQHHRGRDQDAEARSRLDHPRDHQPVIAAPHEFRQGDGGADRHAGDREPVHHRDHHHQQDRSDRKPAGQGAEPDMKHPVEVFGQPALAHHVTHEDEHRQRQQRRPFHQLHHSRKAHVGSARPPKGQRRDDGDEADRAEHPLPGDHHQQHRREHQDRDGVVIHQIFSPRRVATSRIRIDTACSSISAKDRVMITLIGQSTGRQAVGLRSPTSKE</sequence>
<feature type="compositionally biased region" description="Basic and acidic residues" evidence="1">
    <location>
        <begin position="53"/>
        <end position="88"/>
    </location>
</feature>
<accession>A0A645AZT9</accession>
<feature type="compositionally biased region" description="Basic and acidic residues" evidence="1">
    <location>
        <begin position="29"/>
        <end position="46"/>
    </location>
</feature>
<dbReference type="AlphaFoldDB" id="A0A645AZT9"/>